<organism evidence="1 2">
    <name type="scientific">Portunus trituberculatus</name>
    <name type="common">Swimming crab</name>
    <name type="synonym">Neptunus trituberculatus</name>
    <dbReference type="NCBI Taxonomy" id="210409"/>
    <lineage>
        <taxon>Eukaryota</taxon>
        <taxon>Metazoa</taxon>
        <taxon>Ecdysozoa</taxon>
        <taxon>Arthropoda</taxon>
        <taxon>Crustacea</taxon>
        <taxon>Multicrustacea</taxon>
        <taxon>Malacostraca</taxon>
        <taxon>Eumalacostraca</taxon>
        <taxon>Eucarida</taxon>
        <taxon>Decapoda</taxon>
        <taxon>Pleocyemata</taxon>
        <taxon>Brachyura</taxon>
        <taxon>Eubrachyura</taxon>
        <taxon>Portunoidea</taxon>
        <taxon>Portunidae</taxon>
        <taxon>Portuninae</taxon>
        <taxon>Portunus</taxon>
    </lineage>
</organism>
<dbReference type="EMBL" id="VSRR010025143">
    <property type="protein sequence ID" value="MPC66703.1"/>
    <property type="molecule type" value="Genomic_DNA"/>
</dbReference>
<protein>
    <submittedName>
        <fullName evidence="1">Uncharacterized protein</fullName>
    </submittedName>
</protein>
<name>A0A5B7H987_PORTR</name>
<evidence type="ECO:0000313" key="2">
    <source>
        <dbReference type="Proteomes" id="UP000324222"/>
    </source>
</evidence>
<comment type="caution">
    <text evidence="1">The sequence shown here is derived from an EMBL/GenBank/DDBJ whole genome shotgun (WGS) entry which is preliminary data.</text>
</comment>
<evidence type="ECO:0000313" key="1">
    <source>
        <dbReference type="EMBL" id="MPC66703.1"/>
    </source>
</evidence>
<keyword evidence="2" id="KW-1185">Reference proteome</keyword>
<accession>A0A5B7H987</accession>
<proteinExistence type="predicted"/>
<sequence length="60" mass="6912">MWRIDSSVGGGNLFRWHWDQAAQEDVGGREGGEGQSDEVPFWKIPRVPLLHQRVDYVRSC</sequence>
<dbReference type="Proteomes" id="UP000324222">
    <property type="component" value="Unassembled WGS sequence"/>
</dbReference>
<dbReference type="AlphaFoldDB" id="A0A5B7H987"/>
<gene>
    <name evidence="1" type="ORF">E2C01_060855</name>
</gene>
<reference evidence="1 2" key="1">
    <citation type="submission" date="2019-05" db="EMBL/GenBank/DDBJ databases">
        <title>Another draft genome of Portunus trituberculatus and its Hox gene families provides insights of decapod evolution.</title>
        <authorList>
            <person name="Jeong J.-H."/>
            <person name="Song I."/>
            <person name="Kim S."/>
            <person name="Choi T."/>
            <person name="Kim D."/>
            <person name="Ryu S."/>
            <person name="Kim W."/>
        </authorList>
    </citation>
    <scope>NUCLEOTIDE SEQUENCE [LARGE SCALE GENOMIC DNA]</scope>
    <source>
        <tissue evidence="1">Muscle</tissue>
    </source>
</reference>